<evidence type="ECO:0000313" key="1">
    <source>
        <dbReference type="EMBL" id="MBD3932291.1"/>
    </source>
</evidence>
<protein>
    <submittedName>
        <fullName evidence="1">Alpha/beta hydrolase</fullName>
    </submittedName>
</protein>
<comment type="caution">
    <text evidence="1">The sequence shown here is derived from an EMBL/GenBank/DDBJ whole genome shotgun (WGS) entry which is preliminary data.</text>
</comment>
<reference evidence="1" key="1">
    <citation type="submission" date="2020-09" db="EMBL/GenBank/DDBJ databases">
        <title>Secondary metabolite and genome analysis of marine Streptomyces chumphonensis KK1-2T.</title>
        <authorList>
            <person name="Phongsopitanun W."/>
            <person name="Kanchanasin P."/>
            <person name="Pittayakhajonwut P."/>
            <person name="Suwanborirux K."/>
            <person name="Tanasupawat S."/>
        </authorList>
    </citation>
    <scope>NUCLEOTIDE SEQUENCE</scope>
    <source>
        <strain evidence="1">KK1-2</strain>
    </source>
</reference>
<dbReference type="RefSeq" id="WP_191209596.1">
    <property type="nucleotide sequence ID" value="NZ_BAABKL010000015.1"/>
</dbReference>
<name>A0A927EZ43_9ACTN</name>
<accession>A0A927EZ43</accession>
<dbReference type="SUPFAM" id="SSF53474">
    <property type="entry name" value="alpha/beta-Hydrolases"/>
    <property type="match status" value="1"/>
</dbReference>
<dbReference type="AlphaFoldDB" id="A0A927EZ43"/>
<keyword evidence="1" id="KW-0378">Hydrolase</keyword>
<dbReference type="GO" id="GO:0016787">
    <property type="term" value="F:hydrolase activity"/>
    <property type="evidence" value="ECO:0007669"/>
    <property type="project" value="UniProtKB-KW"/>
</dbReference>
<dbReference type="Proteomes" id="UP000632289">
    <property type="component" value="Unassembled WGS sequence"/>
</dbReference>
<organism evidence="1 2">
    <name type="scientific">Streptomyces chumphonensis</name>
    <dbReference type="NCBI Taxonomy" id="1214925"/>
    <lineage>
        <taxon>Bacteria</taxon>
        <taxon>Bacillati</taxon>
        <taxon>Actinomycetota</taxon>
        <taxon>Actinomycetes</taxon>
        <taxon>Kitasatosporales</taxon>
        <taxon>Streptomycetaceae</taxon>
        <taxon>Streptomyces</taxon>
    </lineage>
</organism>
<evidence type="ECO:0000313" key="2">
    <source>
        <dbReference type="Proteomes" id="UP000632289"/>
    </source>
</evidence>
<dbReference type="Gene3D" id="3.40.50.1820">
    <property type="entry name" value="alpha/beta hydrolase"/>
    <property type="match status" value="1"/>
</dbReference>
<gene>
    <name evidence="1" type="ORF">IF129_12095</name>
</gene>
<keyword evidence="2" id="KW-1185">Reference proteome</keyword>
<dbReference type="InterPro" id="IPR029058">
    <property type="entry name" value="AB_hydrolase_fold"/>
</dbReference>
<dbReference type="EMBL" id="JACXYU010000005">
    <property type="protein sequence ID" value="MBD3932291.1"/>
    <property type="molecule type" value="Genomic_DNA"/>
</dbReference>
<proteinExistence type="predicted"/>
<sequence length="249" mass="26506">MDGHTLPARDARLGRPLGTTGRVEGVLLLLPGGVPESARRSSPLAAAGALALARQVARAAERCGEALTAHVVHYRYQGWNGDEAHPVADTVWALDELVRRYGDVPVCLAGTGLGGRAALRAAGHPAVTSVVALGPWLPEPAEAEREPVDQLVGRQVLVVHGTDDRRSDPESSYRLAERARKAGADICRFEAHTDGHALREYRSEVFALATDFVLGTLCEQDFARPVHDALAAPPPLGLRMPLASGFGRT</sequence>